<evidence type="ECO:0008006" key="4">
    <source>
        <dbReference type="Google" id="ProtNLM"/>
    </source>
</evidence>
<evidence type="ECO:0000313" key="2">
    <source>
        <dbReference type="EMBL" id="CAL17133.1"/>
    </source>
</evidence>
<organism evidence="2 3">
    <name type="scientific">Alcanivorax borkumensis (strain ATCC 700651 / DSM 11573 / NCIMB 13689 / SK2)</name>
    <dbReference type="NCBI Taxonomy" id="393595"/>
    <lineage>
        <taxon>Bacteria</taxon>
        <taxon>Pseudomonadati</taxon>
        <taxon>Pseudomonadota</taxon>
        <taxon>Gammaproteobacteria</taxon>
        <taxon>Oceanospirillales</taxon>
        <taxon>Alcanivoracaceae</taxon>
        <taxon>Alcanivorax</taxon>
    </lineage>
</organism>
<proteinExistence type="predicted"/>
<evidence type="ECO:0000313" key="3">
    <source>
        <dbReference type="Proteomes" id="UP000008871"/>
    </source>
</evidence>
<accession>Q0VNW5</accession>
<keyword evidence="1" id="KW-0732">Signal</keyword>
<dbReference type="EMBL" id="AM286690">
    <property type="protein sequence ID" value="CAL17133.1"/>
    <property type="molecule type" value="Genomic_DNA"/>
</dbReference>
<name>Q0VNW5_ALCBS</name>
<sequence>MKRWVQQAQRWRRTLLVSLVLLMSTNGMAAPALGPSSAGLRLDLRTNVGWEMAYFRYMGADYGEALLAQAGQNIGLTILTHKIVPHHCMLNFSHEYCDDSGYPDTWQRAVEPVVCSGITAASRALLSGDHARAEQLCVTFRGGFSSPASGAHTAPDLVSDYLAHIGQPESGDDPMTVELTVTLTLDSEQPLQRLSPGCYGSVCVGDTLSSAQATSKAPLDIIAGQGSCGRVRSAMWPAGLSAQFRNNRITRWEVTPPSDIRTHSNVALGESLPLYALYEGVLEETSEAGPGVSPIKAVYWQVRGKKGLQYTLNSDRQIIAMASGGEALMEDWPCQ</sequence>
<dbReference type="KEGG" id="abo:ABO_1685"/>
<feature type="signal peptide" evidence="1">
    <location>
        <begin position="1"/>
        <end position="29"/>
    </location>
</feature>
<protein>
    <recommendedName>
        <fullName evidence="4">Secreted protein</fullName>
    </recommendedName>
</protein>
<dbReference type="AlphaFoldDB" id="Q0VNW5"/>
<dbReference type="Proteomes" id="UP000008871">
    <property type="component" value="Chromosome"/>
</dbReference>
<evidence type="ECO:0000256" key="1">
    <source>
        <dbReference type="SAM" id="SignalP"/>
    </source>
</evidence>
<dbReference type="RefSeq" id="WP_011588966.1">
    <property type="nucleotide sequence ID" value="NC_008260.1"/>
</dbReference>
<reference evidence="2 3" key="1">
    <citation type="journal article" date="2006" name="Nat. Biotechnol.">
        <title>Genome sequence of the ubiquitous hydrocarbon-degrading marine bacterium Alcanivorax borkumensis.</title>
        <authorList>
            <person name="Schneiker S."/>
            <person name="Martins dos Santos V.A.P."/>
            <person name="Bartels D."/>
            <person name="Bekel T."/>
            <person name="Brecht M."/>
            <person name="Buhrmester J."/>
            <person name="Chernikova T.N."/>
            <person name="Denaro R."/>
            <person name="Ferrer M."/>
            <person name="Gertler C."/>
            <person name="Goesmann A."/>
            <person name="Golyshina O.V."/>
            <person name="Kaminski F."/>
            <person name="Khachane A.N."/>
            <person name="Lang S."/>
            <person name="Linke B."/>
            <person name="McHardy A.C."/>
            <person name="Meyer F."/>
            <person name="Nechitaylo T."/>
            <person name="Puehler A."/>
            <person name="Regenhardt D."/>
            <person name="Rupp O."/>
            <person name="Sabirova J.S."/>
            <person name="Selbitschka W."/>
            <person name="Yakimov M.M."/>
            <person name="Timmis K.N."/>
            <person name="Vorhoelter F.-J."/>
            <person name="Weidner S."/>
            <person name="Kaiser O."/>
            <person name="Golyshin P.N."/>
        </authorList>
    </citation>
    <scope>NUCLEOTIDE SEQUENCE [LARGE SCALE GENOMIC DNA]</scope>
    <source>
        <strain evidence="3">ATCC 700651 / DSM 11573 / NCIMB 13689 / SK2</strain>
    </source>
</reference>
<gene>
    <name evidence="2" type="ordered locus">ABO_1685</name>
</gene>
<feature type="chain" id="PRO_5004178917" description="Secreted protein" evidence="1">
    <location>
        <begin position="30"/>
        <end position="335"/>
    </location>
</feature>
<keyword evidence="3" id="KW-1185">Reference proteome</keyword>
<dbReference type="HOGENOM" id="CLU_878900_0_0_6"/>